<gene>
    <name evidence="2" type="ORF">BRAN1462_LOCUS1748</name>
</gene>
<dbReference type="EMBL" id="HBGW01002684">
    <property type="protein sequence ID" value="CAD9487841.1"/>
    <property type="molecule type" value="Transcribed_RNA"/>
</dbReference>
<feature type="compositionally biased region" description="Gly residues" evidence="1">
    <location>
        <begin position="157"/>
        <end position="166"/>
    </location>
</feature>
<organism evidence="2">
    <name type="scientific">Zooxanthella nutricula</name>
    <dbReference type="NCBI Taxonomy" id="1333877"/>
    <lineage>
        <taxon>Eukaryota</taxon>
        <taxon>Sar</taxon>
        <taxon>Alveolata</taxon>
        <taxon>Dinophyceae</taxon>
        <taxon>Peridiniales</taxon>
        <taxon>Peridiniales incertae sedis</taxon>
        <taxon>Zooxanthella</taxon>
    </lineage>
</organism>
<sequence length="183" mass="19219">MRMWWPAPGTCCSRNRGWRSGSASANDSSAARQRAGAALVAVASASAAAQLAWEEAALGPLREAVRHAEAAVAASDTGGSLTAELAIVARRLRAPGLEGLRDLLDSISDEDVVARARDLLLEESRVEIRQRLCQRQLGRPAARGRRARRRGERLGGSAAGLGGGGPRAFAGSRAPCRGRRCGI</sequence>
<dbReference type="AlphaFoldDB" id="A0A7S2MJZ1"/>
<feature type="region of interest" description="Disordered" evidence="1">
    <location>
        <begin position="139"/>
        <end position="166"/>
    </location>
</feature>
<proteinExistence type="predicted"/>
<evidence type="ECO:0000256" key="1">
    <source>
        <dbReference type="SAM" id="MobiDB-lite"/>
    </source>
</evidence>
<name>A0A7S2MJZ1_9DINO</name>
<protein>
    <submittedName>
        <fullName evidence="2">Uncharacterized protein</fullName>
    </submittedName>
</protein>
<evidence type="ECO:0000313" key="2">
    <source>
        <dbReference type="EMBL" id="CAD9487841.1"/>
    </source>
</evidence>
<reference evidence="2" key="1">
    <citation type="submission" date="2021-01" db="EMBL/GenBank/DDBJ databases">
        <authorList>
            <person name="Corre E."/>
            <person name="Pelletier E."/>
            <person name="Niang G."/>
            <person name="Scheremetjew M."/>
            <person name="Finn R."/>
            <person name="Kale V."/>
            <person name="Holt S."/>
            <person name="Cochrane G."/>
            <person name="Meng A."/>
            <person name="Brown T."/>
            <person name="Cohen L."/>
        </authorList>
    </citation>
    <scope>NUCLEOTIDE SEQUENCE</scope>
    <source>
        <strain evidence="2">RCC3387</strain>
    </source>
</reference>
<accession>A0A7S2MJZ1</accession>
<feature type="compositionally biased region" description="Basic residues" evidence="1">
    <location>
        <begin position="142"/>
        <end position="151"/>
    </location>
</feature>